<evidence type="ECO:0000313" key="8">
    <source>
        <dbReference type="EMBL" id="MCW7556148.1"/>
    </source>
</evidence>
<dbReference type="NCBIfam" id="TIGR00525">
    <property type="entry name" value="folB"/>
    <property type="match status" value="1"/>
</dbReference>
<name>A0ABT3N3D7_9GAMM</name>
<dbReference type="EMBL" id="JAPFCC010000001">
    <property type="protein sequence ID" value="MCW7556148.1"/>
    <property type="molecule type" value="Genomic_DNA"/>
</dbReference>
<dbReference type="InterPro" id="IPR006157">
    <property type="entry name" value="FolB_dom"/>
</dbReference>
<sequence>MDKVRIERLETEAIIGVYEFEHEAPQPLVIDLELETDFTNAFRSDDLNDALDYEAISNSVREFTEASRFALLEALAGGIIQRVLDNFPVDKVGVFIRKPHALKGALATVSCERSREQMDMQKLMDQL</sequence>
<keyword evidence="4 6" id="KW-0289">Folate biosynthesis</keyword>
<gene>
    <name evidence="8" type="primary">folB</name>
    <name evidence="8" type="ORF">NX722_26675</name>
</gene>
<dbReference type="Gene3D" id="3.30.1130.10">
    <property type="match status" value="1"/>
</dbReference>
<accession>A0ABT3N3D7</accession>
<dbReference type="GO" id="GO:0004150">
    <property type="term" value="F:dihydroneopterin aldolase activity"/>
    <property type="evidence" value="ECO:0007669"/>
    <property type="project" value="UniProtKB-EC"/>
</dbReference>
<dbReference type="SUPFAM" id="SSF55620">
    <property type="entry name" value="Tetrahydrobiopterin biosynthesis enzymes-like"/>
    <property type="match status" value="1"/>
</dbReference>
<evidence type="ECO:0000313" key="9">
    <source>
        <dbReference type="Proteomes" id="UP001209854"/>
    </source>
</evidence>
<evidence type="ECO:0000256" key="5">
    <source>
        <dbReference type="ARBA" id="ARBA00023239"/>
    </source>
</evidence>
<dbReference type="Pfam" id="PF02152">
    <property type="entry name" value="FolB"/>
    <property type="match status" value="1"/>
</dbReference>
<dbReference type="EC" id="4.1.2.25" evidence="6"/>
<comment type="caution">
    <text evidence="8">The sequence shown here is derived from an EMBL/GenBank/DDBJ whole genome shotgun (WGS) entry which is preliminary data.</text>
</comment>
<evidence type="ECO:0000256" key="6">
    <source>
        <dbReference type="RuleBase" id="RU362079"/>
    </source>
</evidence>
<dbReference type="InterPro" id="IPR006156">
    <property type="entry name" value="Dihydroneopterin_aldolase"/>
</dbReference>
<reference evidence="8 9" key="1">
    <citation type="submission" date="2022-10" db="EMBL/GenBank/DDBJ databases">
        <title>High-quality genome sequences of two octocoral-associated bacteria, Endozoicomonas euniceicola EF212 and Endozoicomonas gorgoniicola PS125.</title>
        <authorList>
            <person name="Chiou Y.-J."/>
            <person name="Chen Y.-H."/>
        </authorList>
    </citation>
    <scope>NUCLEOTIDE SEQUENCE [LARGE SCALE GENOMIC DNA]</scope>
    <source>
        <strain evidence="8 9">PS125</strain>
    </source>
</reference>
<comment type="similarity">
    <text evidence="3 6">Belongs to the DHNA family.</text>
</comment>
<comment type="pathway">
    <text evidence="2 6">Cofactor biosynthesis; tetrahydrofolate biosynthesis; 2-amino-4-hydroxy-6-hydroxymethyl-7,8-dihydropteridine diphosphate from 7,8-dihydroneopterin triphosphate: step 3/4.</text>
</comment>
<dbReference type="PANTHER" id="PTHR42844">
    <property type="entry name" value="DIHYDRONEOPTERIN ALDOLASE 1-RELATED"/>
    <property type="match status" value="1"/>
</dbReference>
<protein>
    <recommendedName>
        <fullName evidence="6">7,8-dihydroneopterin aldolase</fullName>
        <ecNumber evidence="6">4.1.2.25</ecNumber>
    </recommendedName>
</protein>
<dbReference type="InterPro" id="IPR043133">
    <property type="entry name" value="GTP-CH-I_C/QueF"/>
</dbReference>
<evidence type="ECO:0000256" key="3">
    <source>
        <dbReference type="ARBA" id="ARBA00005708"/>
    </source>
</evidence>
<keyword evidence="5 6" id="KW-0456">Lyase</keyword>
<dbReference type="SMART" id="SM00905">
    <property type="entry name" value="FolB"/>
    <property type="match status" value="1"/>
</dbReference>
<evidence type="ECO:0000256" key="4">
    <source>
        <dbReference type="ARBA" id="ARBA00022909"/>
    </source>
</evidence>
<comment type="function">
    <text evidence="6">Catalyzes the conversion of 7,8-dihydroneopterin to 6-hydroxymethyl-7,8-dihydropterin.</text>
</comment>
<evidence type="ECO:0000256" key="1">
    <source>
        <dbReference type="ARBA" id="ARBA00001353"/>
    </source>
</evidence>
<dbReference type="NCBIfam" id="TIGR00526">
    <property type="entry name" value="folB_dom"/>
    <property type="match status" value="1"/>
</dbReference>
<evidence type="ECO:0000256" key="2">
    <source>
        <dbReference type="ARBA" id="ARBA00005013"/>
    </source>
</evidence>
<evidence type="ECO:0000259" key="7">
    <source>
        <dbReference type="SMART" id="SM00905"/>
    </source>
</evidence>
<feature type="domain" description="Dihydroneopterin aldolase/epimerase" evidence="7">
    <location>
        <begin position="4"/>
        <end position="115"/>
    </location>
</feature>
<dbReference type="Proteomes" id="UP001209854">
    <property type="component" value="Unassembled WGS sequence"/>
</dbReference>
<proteinExistence type="inferred from homology"/>
<keyword evidence="9" id="KW-1185">Reference proteome</keyword>
<dbReference type="CDD" id="cd00534">
    <property type="entry name" value="DHNA_DHNTPE"/>
    <property type="match status" value="1"/>
</dbReference>
<organism evidence="8 9">
    <name type="scientific">Endozoicomonas gorgoniicola</name>
    <dbReference type="NCBI Taxonomy" id="1234144"/>
    <lineage>
        <taxon>Bacteria</taxon>
        <taxon>Pseudomonadati</taxon>
        <taxon>Pseudomonadota</taxon>
        <taxon>Gammaproteobacteria</taxon>
        <taxon>Oceanospirillales</taxon>
        <taxon>Endozoicomonadaceae</taxon>
        <taxon>Endozoicomonas</taxon>
    </lineage>
</organism>
<dbReference type="PANTHER" id="PTHR42844:SF1">
    <property type="entry name" value="DIHYDRONEOPTERIN ALDOLASE 1-RELATED"/>
    <property type="match status" value="1"/>
</dbReference>
<dbReference type="RefSeq" id="WP_262565859.1">
    <property type="nucleotide sequence ID" value="NZ_JAPFCC010000001.1"/>
</dbReference>
<comment type="catalytic activity">
    <reaction evidence="1 6">
        <text>7,8-dihydroneopterin = 6-hydroxymethyl-7,8-dihydropterin + glycolaldehyde</text>
        <dbReference type="Rhea" id="RHEA:10540"/>
        <dbReference type="ChEBI" id="CHEBI:17001"/>
        <dbReference type="ChEBI" id="CHEBI:17071"/>
        <dbReference type="ChEBI" id="CHEBI:44841"/>
        <dbReference type="EC" id="4.1.2.25"/>
    </reaction>
</comment>